<name>A0A5A9NJN6_9TELE</name>
<dbReference type="FunFam" id="1.10.8.1120:FF:000001">
    <property type="entry name" value="Histone RNA hairpin-binding protein-like"/>
    <property type="match status" value="1"/>
</dbReference>
<dbReference type="InterPro" id="IPR011115">
    <property type="entry name" value="SecA_DEAD"/>
</dbReference>
<dbReference type="SUPFAM" id="SSF52540">
    <property type="entry name" value="P-loop containing nucleoside triphosphate hydrolases"/>
    <property type="match status" value="2"/>
</dbReference>
<dbReference type="InterPro" id="IPR027417">
    <property type="entry name" value="P-loop_NTPase"/>
</dbReference>
<dbReference type="PRINTS" id="PR00906">
    <property type="entry name" value="SECA"/>
</dbReference>
<dbReference type="PANTHER" id="PTHR30612:SF0">
    <property type="entry name" value="CHLOROPLAST PROTEIN-TRANSPORTING ATPASE"/>
    <property type="match status" value="1"/>
</dbReference>
<dbReference type="GO" id="GO:0005634">
    <property type="term" value="C:nucleus"/>
    <property type="evidence" value="ECO:0007669"/>
    <property type="project" value="UniProtKB-ARBA"/>
</dbReference>
<accession>A0A5A9NJN6</accession>
<keyword evidence="2" id="KW-0963">Cytoplasm</keyword>
<dbReference type="Pfam" id="PF15247">
    <property type="entry name" value="SLBP_RNA_bind"/>
    <property type="match status" value="1"/>
</dbReference>
<evidence type="ECO:0000313" key="11">
    <source>
        <dbReference type="Proteomes" id="UP000324632"/>
    </source>
</evidence>
<dbReference type="SMART" id="SM00957">
    <property type="entry name" value="SecA_DEAD"/>
    <property type="match status" value="1"/>
</dbReference>
<dbReference type="Gene3D" id="3.90.1440.10">
    <property type="entry name" value="SecA, preprotein cross-linking domain"/>
    <property type="match status" value="1"/>
</dbReference>
<dbReference type="EMBL" id="SOYY01000017">
    <property type="protein sequence ID" value="KAA0709121.1"/>
    <property type="molecule type" value="Genomic_DNA"/>
</dbReference>
<feature type="compositionally biased region" description="Basic and acidic residues" evidence="6">
    <location>
        <begin position="1112"/>
        <end position="1135"/>
    </location>
</feature>
<organism evidence="10 11">
    <name type="scientific">Triplophysa tibetana</name>
    <dbReference type="NCBI Taxonomy" id="1572043"/>
    <lineage>
        <taxon>Eukaryota</taxon>
        <taxon>Metazoa</taxon>
        <taxon>Chordata</taxon>
        <taxon>Craniata</taxon>
        <taxon>Vertebrata</taxon>
        <taxon>Euteleostomi</taxon>
        <taxon>Actinopterygii</taxon>
        <taxon>Neopterygii</taxon>
        <taxon>Teleostei</taxon>
        <taxon>Ostariophysi</taxon>
        <taxon>Cypriniformes</taxon>
        <taxon>Nemacheilidae</taxon>
        <taxon>Triplophysa</taxon>
    </lineage>
</organism>
<evidence type="ECO:0000259" key="8">
    <source>
        <dbReference type="PROSITE" id="PS51194"/>
    </source>
</evidence>
<dbReference type="PROSITE" id="PS51194">
    <property type="entry name" value="HELICASE_CTER"/>
    <property type="match status" value="1"/>
</dbReference>
<dbReference type="PROSITE" id="PS51196">
    <property type="entry name" value="SECA_MOTOR_DEAD"/>
    <property type="match status" value="1"/>
</dbReference>
<evidence type="ECO:0000256" key="3">
    <source>
        <dbReference type="ARBA" id="ARBA00022884"/>
    </source>
</evidence>
<evidence type="ECO:0000259" key="9">
    <source>
        <dbReference type="PROSITE" id="PS51196"/>
    </source>
</evidence>
<dbReference type="InterPro" id="IPR000185">
    <property type="entry name" value="SecA"/>
</dbReference>
<dbReference type="InterPro" id="IPR029344">
    <property type="entry name" value="SLBP_RNA_bind"/>
</dbReference>
<proteinExistence type="inferred from homology"/>
<dbReference type="GO" id="GO:0016020">
    <property type="term" value="C:membrane"/>
    <property type="evidence" value="ECO:0007669"/>
    <property type="project" value="InterPro"/>
</dbReference>
<dbReference type="InterPro" id="IPR001650">
    <property type="entry name" value="Helicase_C-like"/>
</dbReference>
<dbReference type="GO" id="GO:0006605">
    <property type="term" value="P:protein targeting"/>
    <property type="evidence" value="ECO:0007669"/>
    <property type="project" value="InterPro"/>
</dbReference>
<comment type="caution">
    <text evidence="10">The sequence shown here is derived from an EMBL/GenBank/DDBJ whole genome shotgun (WGS) entry which is preliminary data.</text>
</comment>
<evidence type="ECO:0000256" key="5">
    <source>
        <dbReference type="ARBA" id="ARBA00023010"/>
    </source>
</evidence>
<feature type="region of interest" description="Disordered" evidence="6">
    <location>
        <begin position="1087"/>
        <end position="1135"/>
    </location>
</feature>
<evidence type="ECO:0000256" key="1">
    <source>
        <dbReference type="ARBA" id="ARBA00006151"/>
    </source>
</evidence>
<evidence type="ECO:0000256" key="4">
    <source>
        <dbReference type="ARBA" id="ARBA00022927"/>
    </source>
</evidence>
<evidence type="ECO:0000313" key="10">
    <source>
        <dbReference type="EMBL" id="KAA0709121.1"/>
    </source>
</evidence>
<keyword evidence="4" id="KW-0653">Protein transport</keyword>
<dbReference type="InterPro" id="IPR014001">
    <property type="entry name" value="Helicase_ATP-bd"/>
</dbReference>
<keyword evidence="5" id="KW-0811">Translocation</keyword>
<reference evidence="10 11" key="1">
    <citation type="journal article" date="2019" name="Mol. Ecol. Resour.">
        <title>Chromosome-level genome assembly of Triplophysa tibetana, a fish adapted to the harsh high-altitude environment of the Tibetan Plateau.</title>
        <authorList>
            <person name="Yang X."/>
            <person name="Liu H."/>
            <person name="Ma Z."/>
            <person name="Zou Y."/>
            <person name="Zou M."/>
            <person name="Mao Y."/>
            <person name="Li X."/>
            <person name="Wang H."/>
            <person name="Chen T."/>
            <person name="Wang W."/>
            <person name="Yang R."/>
        </authorList>
    </citation>
    <scope>NUCLEOTIDE SEQUENCE [LARGE SCALE GENOMIC DNA]</scope>
    <source>
        <strain evidence="10">TTIB1903HZAU</strain>
        <tissue evidence="10">Muscle</tissue>
    </source>
</reference>
<feature type="domain" description="Helicase C-terminal" evidence="8">
    <location>
        <begin position="626"/>
        <end position="794"/>
    </location>
</feature>
<dbReference type="FunFam" id="3.40.50.300:FF:004034">
    <property type="entry name" value="AGAP011982-PA"/>
    <property type="match status" value="1"/>
</dbReference>
<dbReference type="InterPro" id="IPR036670">
    <property type="entry name" value="SecA_X-link_sf"/>
</dbReference>
<dbReference type="PANTHER" id="PTHR30612">
    <property type="entry name" value="SECA INNER MEMBRANE COMPONENT OF SEC PROTEIN SECRETION SYSTEM"/>
    <property type="match status" value="1"/>
</dbReference>
<dbReference type="Gene3D" id="1.10.8.1120">
    <property type="entry name" value="Histone RNA hairpin-binding protein RNA-binding domain"/>
    <property type="match status" value="1"/>
</dbReference>
<dbReference type="InterPro" id="IPR038294">
    <property type="entry name" value="SLBP_RNA_bind_sf"/>
</dbReference>
<dbReference type="InterPro" id="IPR014018">
    <property type="entry name" value="SecA_motor_DEAD"/>
</dbReference>
<feature type="domain" description="SecA family profile" evidence="9">
    <location>
        <begin position="35"/>
        <end position="785"/>
    </location>
</feature>
<evidence type="ECO:0000256" key="2">
    <source>
        <dbReference type="ARBA" id="ARBA00022490"/>
    </source>
</evidence>
<keyword evidence="3" id="KW-0694">RNA-binding</keyword>
<evidence type="ECO:0000259" key="7">
    <source>
        <dbReference type="PROSITE" id="PS51192"/>
    </source>
</evidence>
<dbReference type="PROSITE" id="PS51192">
    <property type="entry name" value="HELICASE_ATP_BIND_1"/>
    <property type="match status" value="1"/>
</dbReference>
<dbReference type="Gene3D" id="3.40.50.300">
    <property type="entry name" value="P-loop containing nucleotide triphosphate hydrolases"/>
    <property type="match status" value="2"/>
</dbReference>
<feature type="compositionally biased region" description="Basic and acidic residues" evidence="6">
    <location>
        <begin position="1088"/>
        <end position="1100"/>
    </location>
</feature>
<feature type="domain" description="Helicase ATP-binding" evidence="7">
    <location>
        <begin position="167"/>
        <end position="303"/>
    </location>
</feature>
<keyword evidence="11" id="KW-1185">Reference proteome</keyword>
<comment type="similarity">
    <text evidence="1">Belongs to the SLBP family.</text>
</comment>
<sequence length="1374" mass="156654">MTSAYKMNSGTLLSSRLLSLLKNGQWGRDDVVKLFIVLVKQFDDRKEDFNTWIMKILYKVEIHKIKVSDLTDPNSDQFVDNVDVKINDIIENNEEKTLDEIVQEICEQTHIEVMDKVKEIVSSVSKSLPYSTSTHLQEMEKMLFRLCKAVEKTKKITPRLTQMVSWCLLVLSKSSHLVQVGTGEGKSCIVAMFAAYQALEGKTPDVISSSPILAERDAKEWSVFYKELNITVDVNTNKSKDNDLKKCYECQVVYGTTETFAGDYLRQCFHRLDVRPKREFHCVIVDEVDSLMLDKGLEVVYLSTEVPLMEQLNGILAEIWHTVSQLKHLETGEILGPIQQFSQILIKSFSESDKIDPLSLVQLAVSAGILPTTSSVQKQENLKNILEQLDNTSVNQTEAFLTMFVKNFPQFVFRLYLLGPDGNLQKQNEISSSGTNTRQEIYFLFLESGQCRFVYFEEDLAGSLVRMFKKRPLSAKKLNGSCIPGLQDLIDGKLQTWMENALMATKMTLGHEYILHGDGVVPVDYMCTGVVQNNMKWGEGLQQFLEMKHQTKLSNMSLITNFMSNVGLFKRYDNHIYGITGTLGDRTELDMLKKLYSGIETCQIPSFRRRKLYELEGLVIPEEEEWVQKVCKVVKEQVSSTGYHGPRAALVICETINRAKVLHKALVDTNLNGKLKLYVDNNMDNSTIVDRPVQEGDVIIATNLAGRGTDLKVCESVNKAGGLFVVQTFLPLNVRVEQQAFGRTARQGSPGSAQLITCCSHFSESVKLIMGLKTSFKIVSSYMDGLETNLCGIKESLFESALSCYQEIPSSINHKTMISILTVLLTLNSFVTSNLDKAKYARNIVVNIRLLRFLEEDIAEITKKEELFSVYLDSLDNIYEENSFSVQRDVIVSSLHESWGLWLMMNFSEEKSIDRLKQQLMRDMSNAMEKLLSKQTPSSMVYYYIRSGNKLRQNGHLAESIDMYTKAVEDGDYGEIIPQYNRALATIAKKDAGYIAQALVDLEKADKAIDSYILYMAYVLSLVMSSQEPKGQDDTLFTKQFQMKTIVLDLLKRNIQDAVMKLRRAEGTGRDCGVEFATSAMSTYQKYTSEHDSKHDENRNKGPSRWSSCRKRGADGSLRRSHPNEEENKDQRCAKRPERYRRRILAADSPQRDRKISSGRFVLQVVELFYMIKDILSDSRDSKDSPAKGDIETDETTLIRRQKQITYGKNTLSYDRYIKEVPKHMRQPGVHPRTPNKFKKYSRRSWDQQIKLWRVSLHAWDPPAEEGSELEQIEEIDLGEIMDFDFDVECSAETETESQYPESKGASLSLQERNIGNGYSGIICVLDKLRNVYFSCTNKSKFPHQTEFPGECDDDVFTAERYAYLRKANDSPIR</sequence>
<evidence type="ECO:0000256" key="6">
    <source>
        <dbReference type="SAM" id="MobiDB-lite"/>
    </source>
</evidence>
<dbReference type="SUPFAM" id="SSF81767">
    <property type="entry name" value="Pre-protein crosslinking domain of SecA"/>
    <property type="match status" value="1"/>
</dbReference>
<dbReference type="GO" id="GO:0003729">
    <property type="term" value="F:mRNA binding"/>
    <property type="evidence" value="ECO:0007669"/>
    <property type="project" value="UniProtKB-ARBA"/>
</dbReference>
<keyword evidence="4" id="KW-0813">Transport</keyword>
<gene>
    <name evidence="10" type="ORF">E1301_Tti013735</name>
</gene>
<protein>
    <submittedName>
        <fullName evidence="10">Histone RNA hairpin-binding protein Histone stem-loop-binding protein</fullName>
    </submittedName>
</protein>
<dbReference type="Pfam" id="PF07517">
    <property type="entry name" value="SecA_DEAD"/>
    <property type="match status" value="1"/>
</dbReference>
<dbReference type="GO" id="GO:0006886">
    <property type="term" value="P:intracellular protein transport"/>
    <property type="evidence" value="ECO:0007669"/>
    <property type="project" value="InterPro"/>
</dbReference>
<dbReference type="GO" id="GO:0017038">
    <property type="term" value="P:protein import"/>
    <property type="evidence" value="ECO:0007669"/>
    <property type="project" value="InterPro"/>
</dbReference>
<dbReference type="GO" id="GO:0005524">
    <property type="term" value="F:ATP binding"/>
    <property type="evidence" value="ECO:0007669"/>
    <property type="project" value="InterPro"/>
</dbReference>
<dbReference type="Proteomes" id="UP000324632">
    <property type="component" value="Chromosome 17"/>
</dbReference>